<evidence type="ECO:0000313" key="3">
    <source>
        <dbReference type="EMBL" id="OUR96442.1"/>
    </source>
</evidence>
<evidence type="ECO:0008006" key="5">
    <source>
        <dbReference type="Google" id="ProtNLM"/>
    </source>
</evidence>
<proteinExistence type="predicted"/>
<dbReference type="Gene3D" id="3.40.50.150">
    <property type="entry name" value="Vaccinia Virus protein VP39"/>
    <property type="match status" value="1"/>
</dbReference>
<dbReference type="AlphaFoldDB" id="A0A1Y5FCU0"/>
<evidence type="ECO:0000256" key="2">
    <source>
        <dbReference type="ARBA" id="ARBA00022679"/>
    </source>
</evidence>
<evidence type="ECO:0000313" key="4">
    <source>
        <dbReference type="Proteomes" id="UP000196531"/>
    </source>
</evidence>
<dbReference type="InterPro" id="IPR004398">
    <property type="entry name" value="RNA_MeTrfase_RsmD"/>
</dbReference>
<dbReference type="PANTHER" id="PTHR43542:SF1">
    <property type="entry name" value="METHYLTRANSFERASE"/>
    <property type="match status" value="1"/>
</dbReference>
<dbReference type="Proteomes" id="UP000196531">
    <property type="component" value="Unassembled WGS sequence"/>
</dbReference>
<sequence length="193" mass="21584">MSIKILGGLAKGQTLLVPKGDLIRPTSVMLRRKIFDARQDMSGYSFFDICAGSGAVGLEALSRGADEVTLVETNSKVFSLTKTNVKTIQNSSADLGNIQLQKGDAIKWLSKFQSTYMAMSEIEKESVIIFIDPPYEQHEIYKSALNILNEINFCGEIWIESDEQKGIKKSYLQELFPDKKIYSQGTSFILIVR</sequence>
<evidence type="ECO:0000256" key="1">
    <source>
        <dbReference type="ARBA" id="ARBA00022603"/>
    </source>
</evidence>
<dbReference type="GO" id="GO:0031167">
    <property type="term" value="P:rRNA methylation"/>
    <property type="evidence" value="ECO:0007669"/>
    <property type="project" value="InterPro"/>
</dbReference>
<dbReference type="CDD" id="cd02440">
    <property type="entry name" value="AdoMet_MTases"/>
    <property type="match status" value="1"/>
</dbReference>
<dbReference type="SUPFAM" id="SSF53335">
    <property type="entry name" value="S-adenosyl-L-methionine-dependent methyltransferases"/>
    <property type="match status" value="1"/>
</dbReference>
<name>A0A1Y5FCU0_9BACT</name>
<dbReference type="InterPro" id="IPR029063">
    <property type="entry name" value="SAM-dependent_MTases_sf"/>
</dbReference>
<accession>A0A1Y5FCU0</accession>
<keyword evidence="2" id="KW-0808">Transferase</keyword>
<protein>
    <recommendedName>
        <fullName evidence="5">16S rRNA (Guanine(966)-N(2))-methyltransferase RsmD</fullName>
    </recommendedName>
</protein>
<keyword evidence="1" id="KW-0489">Methyltransferase</keyword>
<dbReference type="Pfam" id="PF03602">
    <property type="entry name" value="Cons_hypoth95"/>
    <property type="match status" value="1"/>
</dbReference>
<comment type="caution">
    <text evidence="3">The sequence shown here is derived from an EMBL/GenBank/DDBJ whole genome shotgun (WGS) entry which is preliminary data.</text>
</comment>
<dbReference type="PANTHER" id="PTHR43542">
    <property type="entry name" value="METHYLTRANSFERASE"/>
    <property type="match status" value="1"/>
</dbReference>
<dbReference type="PIRSF" id="PIRSF004553">
    <property type="entry name" value="CHP00095"/>
    <property type="match status" value="1"/>
</dbReference>
<dbReference type="EMBL" id="MAAO01000006">
    <property type="protein sequence ID" value="OUR96442.1"/>
    <property type="molecule type" value="Genomic_DNA"/>
</dbReference>
<dbReference type="GO" id="GO:0008168">
    <property type="term" value="F:methyltransferase activity"/>
    <property type="evidence" value="ECO:0007669"/>
    <property type="project" value="UniProtKB-KW"/>
</dbReference>
<organism evidence="3 4">
    <name type="scientific">Halobacteriovorax marinus</name>
    <dbReference type="NCBI Taxonomy" id="97084"/>
    <lineage>
        <taxon>Bacteria</taxon>
        <taxon>Pseudomonadati</taxon>
        <taxon>Bdellovibrionota</taxon>
        <taxon>Bacteriovoracia</taxon>
        <taxon>Bacteriovoracales</taxon>
        <taxon>Halobacteriovoraceae</taxon>
        <taxon>Halobacteriovorax</taxon>
    </lineage>
</organism>
<reference evidence="4" key="1">
    <citation type="journal article" date="2017" name="Proc. Natl. Acad. Sci. U.S.A.">
        <title>Simulation of Deepwater Horizon oil plume reveals substrate specialization within a complex community of hydrocarbon-degraders.</title>
        <authorList>
            <person name="Hu P."/>
            <person name="Dubinsky E.A."/>
            <person name="Probst A.J."/>
            <person name="Wang J."/>
            <person name="Sieber C.M.K."/>
            <person name="Tom L.M."/>
            <person name="Gardinali P."/>
            <person name="Banfield J.F."/>
            <person name="Atlas R.M."/>
            <person name="Andersen G.L."/>
        </authorList>
    </citation>
    <scope>NUCLEOTIDE SEQUENCE [LARGE SCALE GENOMIC DNA]</scope>
</reference>
<gene>
    <name evidence="3" type="ORF">A9Q84_08805</name>
</gene>